<dbReference type="EMBL" id="JARVWT010000006">
    <property type="protein sequence ID" value="MDH2332473.1"/>
    <property type="molecule type" value="Genomic_DNA"/>
</dbReference>
<reference evidence="2" key="1">
    <citation type="submission" date="2023-04" db="EMBL/GenBank/DDBJ databases">
        <title>Uncovering the Secrets of Slow-Growing Bacteria in Tropical Savanna Soil through Cultivation and Genomic Analysis.</title>
        <authorList>
            <person name="Goncalves O.S."/>
            <person name="Santana M.F."/>
        </authorList>
    </citation>
    <scope>NUCLEOTIDE SEQUENCE</scope>
    <source>
        <strain evidence="2">ANTI</strain>
    </source>
</reference>
<keyword evidence="1" id="KW-0472">Membrane</keyword>
<comment type="caution">
    <text evidence="2">The sequence shown here is derived from an EMBL/GenBank/DDBJ whole genome shotgun (WGS) entry which is preliminary data.</text>
</comment>
<organism evidence="2 3">
    <name type="scientific">Paenibacillus polymyxa</name>
    <name type="common">Bacillus polymyxa</name>
    <dbReference type="NCBI Taxonomy" id="1406"/>
    <lineage>
        <taxon>Bacteria</taxon>
        <taxon>Bacillati</taxon>
        <taxon>Bacillota</taxon>
        <taxon>Bacilli</taxon>
        <taxon>Bacillales</taxon>
        <taxon>Paenibacillaceae</taxon>
        <taxon>Paenibacillus</taxon>
    </lineage>
</organism>
<protein>
    <submittedName>
        <fullName evidence="2">Uncharacterized protein</fullName>
    </submittedName>
</protein>
<name>A0AAP4A073_PAEPO</name>
<proteinExistence type="predicted"/>
<accession>A0AAP4A073</accession>
<keyword evidence="1" id="KW-0812">Transmembrane</keyword>
<gene>
    <name evidence="2" type="ORF">QDS18_16560</name>
</gene>
<dbReference type="Proteomes" id="UP001229409">
    <property type="component" value="Unassembled WGS sequence"/>
</dbReference>
<evidence type="ECO:0000256" key="1">
    <source>
        <dbReference type="SAM" id="Phobius"/>
    </source>
</evidence>
<dbReference type="RefSeq" id="WP_279834840.1">
    <property type="nucleotide sequence ID" value="NZ_JARVWT010000006.1"/>
</dbReference>
<dbReference type="AlphaFoldDB" id="A0AAP4A073"/>
<keyword evidence="1" id="KW-1133">Transmembrane helix</keyword>
<evidence type="ECO:0000313" key="3">
    <source>
        <dbReference type="Proteomes" id="UP001229409"/>
    </source>
</evidence>
<feature type="transmembrane region" description="Helical" evidence="1">
    <location>
        <begin position="33"/>
        <end position="50"/>
    </location>
</feature>
<sequence length="54" mass="6007">MAMRVLNWMCAVYWLGVLVAVIAGSYTLDRFDSIAALLILIINFVGYGLGRNEL</sequence>
<evidence type="ECO:0000313" key="2">
    <source>
        <dbReference type="EMBL" id="MDH2332473.1"/>
    </source>
</evidence>